<dbReference type="GO" id="GO:0005886">
    <property type="term" value="C:plasma membrane"/>
    <property type="evidence" value="ECO:0007669"/>
    <property type="project" value="UniProtKB-SubCell"/>
</dbReference>
<feature type="transmembrane region" description="Helical" evidence="2">
    <location>
        <begin position="523"/>
        <end position="544"/>
    </location>
</feature>
<evidence type="ECO:0000256" key="2">
    <source>
        <dbReference type="SAM" id="Phobius"/>
    </source>
</evidence>
<keyword evidence="2" id="KW-0812">Transmembrane</keyword>
<dbReference type="RefSeq" id="WP_113607385.1">
    <property type="nucleotide sequence ID" value="NZ_POAF01000004.1"/>
</dbReference>
<feature type="compositionally biased region" description="Low complexity" evidence="1">
    <location>
        <begin position="185"/>
        <end position="231"/>
    </location>
</feature>
<comment type="caution">
    <text evidence="3">The sequence shown here is derived from an EMBL/GenBank/DDBJ whole genome shotgun (WGS) entry which is preliminary data.</text>
</comment>
<dbReference type="SUPFAM" id="SSF81342">
    <property type="entry name" value="Transmembrane di-heme cytochromes"/>
    <property type="match status" value="1"/>
</dbReference>
<feature type="transmembrane region" description="Helical" evidence="2">
    <location>
        <begin position="368"/>
        <end position="388"/>
    </location>
</feature>
<proteinExistence type="predicted"/>
<evidence type="ECO:0000313" key="3">
    <source>
        <dbReference type="EMBL" id="RBM01219.1"/>
    </source>
</evidence>
<feature type="compositionally biased region" description="Low complexity" evidence="1">
    <location>
        <begin position="157"/>
        <end position="166"/>
    </location>
</feature>
<feature type="region of interest" description="Disordered" evidence="1">
    <location>
        <begin position="1"/>
        <end position="307"/>
    </location>
</feature>
<organism evidence="3 4">
    <name type="scientific">Glutamicibacter soli</name>
    <dbReference type="NCBI Taxonomy" id="453836"/>
    <lineage>
        <taxon>Bacteria</taxon>
        <taxon>Bacillati</taxon>
        <taxon>Actinomycetota</taxon>
        <taxon>Actinomycetes</taxon>
        <taxon>Micrococcales</taxon>
        <taxon>Micrococcaceae</taxon>
        <taxon>Glutamicibacter</taxon>
    </lineage>
</organism>
<keyword evidence="2" id="KW-1133">Transmembrane helix</keyword>
<feature type="transmembrane region" description="Helical" evidence="2">
    <location>
        <begin position="420"/>
        <end position="440"/>
    </location>
</feature>
<dbReference type="GO" id="GO:0009055">
    <property type="term" value="F:electron transfer activity"/>
    <property type="evidence" value="ECO:0007669"/>
    <property type="project" value="InterPro"/>
</dbReference>
<protein>
    <submittedName>
        <fullName evidence="3">Uncharacterized protein</fullName>
    </submittedName>
</protein>
<reference evidence="3 4" key="1">
    <citation type="submission" date="2018-01" db="EMBL/GenBank/DDBJ databases">
        <title>Glutamicibacter soli strain NHPC-3 Whole genome sequence and assembly.</title>
        <authorList>
            <person name="Choudhury P."/>
            <person name="Gupta D."/>
            <person name="Sengupta K."/>
            <person name="Jawed A."/>
            <person name="Sultana N."/>
            <person name="Saha P."/>
        </authorList>
    </citation>
    <scope>NUCLEOTIDE SEQUENCE [LARGE SCALE GENOMIC DNA]</scope>
    <source>
        <strain evidence="3 4">NHPC-3</strain>
    </source>
</reference>
<dbReference type="AlphaFoldDB" id="A0A365YFA5"/>
<dbReference type="Proteomes" id="UP000252167">
    <property type="component" value="Unassembled WGS sequence"/>
</dbReference>
<keyword evidence="4" id="KW-1185">Reference proteome</keyword>
<dbReference type="Gene3D" id="1.20.950.20">
    <property type="entry name" value="Transmembrane di-heme cytochromes, Chain C"/>
    <property type="match status" value="1"/>
</dbReference>
<evidence type="ECO:0000313" key="4">
    <source>
        <dbReference type="Proteomes" id="UP000252167"/>
    </source>
</evidence>
<feature type="transmembrane region" description="Helical" evidence="2">
    <location>
        <begin position="480"/>
        <end position="502"/>
    </location>
</feature>
<gene>
    <name evidence="3" type="ORF">C1H84_10630</name>
</gene>
<keyword evidence="2" id="KW-0472">Membrane</keyword>
<dbReference type="EMBL" id="POAF01000004">
    <property type="protein sequence ID" value="RBM01219.1"/>
    <property type="molecule type" value="Genomic_DNA"/>
</dbReference>
<name>A0A365YFA5_9MICC</name>
<dbReference type="InterPro" id="IPR016174">
    <property type="entry name" value="Di-haem_cyt_TM"/>
</dbReference>
<sequence>MSTPTRLPRQGLPRIPGGEPWPPAKFLAAASEALPADPGQLDAAQPSATAPAVEGPAAESSTVDSPAAGNPVVEAPAPPVQSASPAAAVAGTLRRGLPRVPGGESWPPAERSVASAGLADATEAASLPAEVAPAAEPAVAASAGTVASEPSAPEVQASADPAAESAPAEKLRRGLPRTPGGQLWPPVSAAPAHSAPATPAPKSTVPAQPAAPAAQEPVAPATPTKPAAARVAKPEAPEPQAKLTQPVAAAASVAEPAPAPAPAAAASAKPTAAPQPRKPLAPATAPARPAAAATAAPRKSEPKRHGPLTTRQWVLAGVLGAFCALGMATAVVLLARWFVGFDAISSFIARYPGEYHLPESAPVGIPGWLAWNHFFNLFLMVLIIRSGLQVRHQRKPPAYWSSKRSPKVSINLWLHQSLDLLWLVNGLVFVVLLFASGHWMRIIPTSWEVFPNAMSAALQYMTLDWPTENGWVNYNSLQQLAYFATVFIAAPLAAVTGFRLSAFWPKNAAALTKRYPIEVARALHFPTMLYFALFIVVHVALVLSTGALRNLNHMFAAQGSTDPATFADNWTGLWLFALAILATAAAWAACRPMILASIARLFGKVSAR</sequence>
<feature type="compositionally biased region" description="Low complexity" evidence="1">
    <location>
        <begin position="123"/>
        <end position="148"/>
    </location>
</feature>
<feature type="compositionally biased region" description="Low complexity" evidence="1">
    <location>
        <begin position="66"/>
        <end position="90"/>
    </location>
</feature>
<feature type="transmembrane region" description="Helical" evidence="2">
    <location>
        <begin position="572"/>
        <end position="590"/>
    </location>
</feature>
<feature type="transmembrane region" description="Helical" evidence="2">
    <location>
        <begin position="313"/>
        <end position="339"/>
    </location>
</feature>
<evidence type="ECO:0000256" key="1">
    <source>
        <dbReference type="SAM" id="MobiDB-lite"/>
    </source>
</evidence>
<feature type="compositionally biased region" description="Low complexity" evidence="1">
    <location>
        <begin position="244"/>
        <end position="297"/>
    </location>
</feature>
<dbReference type="GO" id="GO:0022904">
    <property type="term" value="P:respiratory electron transport chain"/>
    <property type="evidence" value="ECO:0007669"/>
    <property type="project" value="InterPro"/>
</dbReference>
<accession>A0A365YFA5</accession>